<keyword evidence="1" id="KW-0812">Transmembrane</keyword>
<sequence length="112" mass="12987">KGCGGETFDKDLMLWFNGWATLFSAVHICLGNVFEDGIETIRKRQIKDPLSNAMNRFDLRLLDYYREKHNDLDSIIETSTSPHHLFHTITEDSTMRLHMTRQLISEAESVQS</sequence>
<name>A0A3B0X8Y4_9ZZZZ</name>
<feature type="transmembrane region" description="Helical" evidence="1">
    <location>
        <begin position="12"/>
        <end position="34"/>
    </location>
</feature>
<keyword evidence="1" id="KW-0472">Membrane</keyword>
<feature type="non-terminal residue" evidence="2">
    <location>
        <position position="1"/>
    </location>
</feature>
<protein>
    <submittedName>
        <fullName evidence="2">Uncharacterized protein</fullName>
    </submittedName>
</protein>
<keyword evidence="1" id="KW-1133">Transmembrane helix</keyword>
<accession>A0A3B0X8Y4</accession>
<dbReference type="EMBL" id="UOFG01000132">
    <property type="protein sequence ID" value="VAW60863.1"/>
    <property type="molecule type" value="Genomic_DNA"/>
</dbReference>
<evidence type="ECO:0000256" key="1">
    <source>
        <dbReference type="SAM" id="Phobius"/>
    </source>
</evidence>
<dbReference type="AlphaFoldDB" id="A0A3B0X8Y4"/>
<proteinExistence type="predicted"/>
<evidence type="ECO:0000313" key="2">
    <source>
        <dbReference type="EMBL" id="VAW60863.1"/>
    </source>
</evidence>
<organism evidence="2">
    <name type="scientific">hydrothermal vent metagenome</name>
    <dbReference type="NCBI Taxonomy" id="652676"/>
    <lineage>
        <taxon>unclassified sequences</taxon>
        <taxon>metagenomes</taxon>
        <taxon>ecological metagenomes</taxon>
    </lineage>
</organism>
<reference evidence="2" key="1">
    <citation type="submission" date="2018-06" db="EMBL/GenBank/DDBJ databases">
        <authorList>
            <person name="Zhirakovskaya E."/>
        </authorList>
    </citation>
    <scope>NUCLEOTIDE SEQUENCE</scope>
</reference>
<gene>
    <name evidence="2" type="ORF">MNBD_GAMMA11-3185</name>
</gene>